<keyword evidence="2" id="KW-1185">Reference proteome</keyword>
<protein>
    <submittedName>
        <fullName evidence="1">Uncharacterized protein</fullName>
    </submittedName>
</protein>
<proteinExistence type="predicted"/>
<accession>A0ACC1SXI3</accession>
<comment type="caution">
    <text evidence="1">The sequence shown here is derived from an EMBL/GenBank/DDBJ whole genome shotgun (WGS) entry which is preliminary data.</text>
</comment>
<reference evidence="1" key="1">
    <citation type="submission" date="2022-08" db="EMBL/GenBank/DDBJ databases">
        <title>Genome Sequence of Fusarium decemcellulare.</title>
        <authorList>
            <person name="Buettner E."/>
        </authorList>
    </citation>
    <scope>NUCLEOTIDE SEQUENCE</scope>
    <source>
        <strain evidence="1">Babe19</strain>
    </source>
</reference>
<gene>
    <name evidence="1" type="ORF">NM208_g1013</name>
</gene>
<dbReference type="Proteomes" id="UP001148629">
    <property type="component" value="Unassembled WGS sequence"/>
</dbReference>
<name>A0ACC1SXI3_9HYPO</name>
<organism evidence="1 2">
    <name type="scientific">Fusarium decemcellulare</name>
    <dbReference type="NCBI Taxonomy" id="57161"/>
    <lineage>
        <taxon>Eukaryota</taxon>
        <taxon>Fungi</taxon>
        <taxon>Dikarya</taxon>
        <taxon>Ascomycota</taxon>
        <taxon>Pezizomycotina</taxon>
        <taxon>Sordariomycetes</taxon>
        <taxon>Hypocreomycetidae</taxon>
        <taxon>Hypocreales</taxon>
        <taxon>Nectriaceae</taxon>
        <taxon>Fusarium</taxon>
        <taxon>Fusarium decemcellulare species complex</taxon>
    </lineage>
</organism>
<evidence type="ECO:0000313" key="1">
    <source>
        <dbReference type="EMBL" id="KAJ3548407.1"/>
    </source>
</evidence>
<evidence type="ECO:0000313" key="2">
    <source>
        <dbReference type="Proteomes" id="UP001148629"/>
    </source>
</evidence>
<sequence length="188" mass="20774">MQSTLPREVSNSAHAKFALNSKMPNSAVDQAQNAKFHPAINHLKKICILGITFFTILNLVSLVLSAVAYSQSDKKESKELAQCIVLGIFFFLIATSTWLIITLKPNRQTQSRLIFSGATIIFDGLVSLGFGVVFTKVLIRNEGWEGEVTVRTASTIINLVCALVAFVLLFFHRPLFAGIPRDTDLGRY</sequence>
<dbReference type="EMBL" id="JANRMS010000049">
    <property type="protein sequence ID" value="KAJ3548407.1"/>
    <property type="molecule type" value="Genomic_DNA"/>
</dbReference>